<feature type="region of interest" description="Disordered" evidence="3">
    <location>
        <begin position="1"/>
        <end position="34"/>
    </location>
</feature>
<organism evidence="4">
    <name type="scientific">Klebsiella pneumoniae</name>
    <dbReference type="NCBI Taxonomy" id="573"/>
    <lineage>
        <taxon>Bacteria</taxon>
        <taxon>Pseudomonadati</taxon>
        <taxon>Pseudomonadota</taxon>
        <taxon>Gammaproteobacteria</taxon>
        <taxon>Enterobacterales</taxon>
        <taxon>Enterobacteriaceae</taxon>
        <taxon>Klebsiella/Raoultella group</taxon>
        <taxon>Klebsiella</taxon>
        <taxon>Klebsiella pneumoniae complex</taxon>
    </lineage>
</organism>
<evidence type="ECO:0000256" key="3">
    <source>
        <dbReference type="SAM" id="MobiDB-lite"/>
    </source>
</evidence>
<proteinExistence type="predicted"/>
<protein>
    <recommendedName>
        <fullName evidence="5">ATP/GTP-binding protein</fullName>
    </recommendedName>
</protein>
<evidence type="ECO:0000313" key="4">
    <source>
        <dbReference type="EMBL" id="AQM74880.1"/>
    </source>
</evidence>
<sequence length="406" mass="45608">MMTDNVNLMNGDEQTASSLSEDTPKTPPLSPELLKNSPYSSIAKVKYFTEIEQICLDKSISTENLDQFFKAHWLRDKMGGSFARAQEMLAAYKQYVDKVPEEARAIEIPDQIKDAFSDFTAFITWYFRLSYTDIQSDSVKIAKAEITQLRHRNAEILEELSQSKEQATVLNNEKVNLINLLEQQRELSSKLEDSLQEAEETLAGTQSELQHAQNEIQLLQQTVGTLNQQLSERKQELASQQEYQKQLNDENKAQQVELTALNSQNENLQRTVSDLKSSVSQLEQDLSSSQSHASELSSSLAEKDTALTLVRSELSTAKGANEQLRAEAQRLADENLVSKKVQTDLTEELQQLRNQMMSMEATLNAEKTIAESLRGTIKQLTEAMTGVVAIKPKSPGASKPRNKKTT</sequence>
<dbReference type="PANTHER" id="PTHR32083">
    <property type="entry name" value="CILIA AND FLAGELLA-ASSOCIATED PROTEIN 58-RELATED"/>
    <property type="match status" value="1"/>
</dbReference>
<dbReference type="RefSeq" id="WP_015062956.1">
    <property type="nucleotide sequence ID" value="NZ_KY020154.1"/>
</dbReference>
<dbReference type="AlphaFoldDB" id="A0A1Q1PSG6"/>
<feature type="compositionally biased region" description="Polar residues" evidence="3">
    <location>
        <begin position="1"/>
        <end position="21"/>
    </location>
</feature>
<accession>A0A1Q1PSG6</accession>
<keyword evidence="1 2" id="KW-0175">Coiled coil</keyword>
<reference evidence="4" key="1">
    <citation type="submission" date="2016-10" db="EMBL/GenBank/DDBJ databases">
        <title>VIM-encoding plasmids from Enterobacteriaceae isolates revovered in Czech hospitals.</title>
        <authorList>
            <person name="Papagiannitsis C.C."/>
            <person name="Papousek I."/>
            <person name="Hrabak J."/>
            <person name="Dolejska M."/>
        </authorList>
    </citation>
    <scope>NUCLEOTIDE SEQUENCE</scope>
    <source>
        <strain evidence="4">Kpn-431cz</strain>
        <plasmid evidence="4">pKpn-431cz</plasmid>
    </source>
</reference>
<geneLocation type="plasmid" evidence="4">
    <name>pKpn-431cz</name>
</geneLocation>
<evidence type="ECO:0000256" key="1">
    <source>
        <dbReference type="ARBA" id="ARBA00023054"/>
    </source>
</evidence>
<dbReference type="EMBL" id="KY020154">
    <property type="protein sequence ID" value="AQM74880.1"/>
    <property type="molecule type" value="Genomic_DNA"/>
</dbReference>
<keyword evidence="4" id="KW-0614">Plasmid</keyword>
<feature type="coiled-coil region" evidence="2">
    <location>
        <begin position="314"/>
        <end position="369"/>
    </location>
</feature>
<evidence type="ECO:0008006" key="5">
    <source>
        <dbReference type="Google" id="ProtNLM"/>
    </source>
</evidence>
<dbReference type="GO" id="GO:0005856">
    <property type="term" value="C:cytoskeleton"/>
    <property type="evidence" value="ECO:0007669"/>
    <property type="project" value="TreeGrafter"/>
</dbReference>
<feature type="coiled-coil region" evidence="2">
    <location>
        <begin position="139"/>
        <end position="285"/>
    </location>
</feature>
<dbReference type="PANTHER" id="PTHR32083:SF48">
    <property type="entry name" value="TRANS-GOLGI NETWORK-LOCALIZED SYP41-INTERACTING PROTEIN 1"/>
    <property type="match status" value="1"/>
</dbReference>
<evidence type="ECO:0000256" key="2">
    <source>
        <dbReference type="SAM" id="Coils"/>
    </source>
</evidence>
<name>A0A1Q1PSG6_KLEPN</name>